<dbReference type="OMA" id="WENEYLF"/>
<accession>A0A026WGZ2</accession>
<gene>
    <name evidence="1" type="ORF">X777_05212</name>
</gene>
<dbReference type="OrthoDB" id="7701213at2759"/>
<dbReference type="EMBL" id="KK107216">
    <property type="protein sequence ID" value="EZA55208.1"/>
    <property type="molecule type" value="Genomic_DNA"/>
</dbReference>
<reference evidence="1 2" key="1">
    <citation type="journal article" date="2014" name="Curr. Biol.">
        <title>The genome of the clonal raider ant Cerapachys biroi.</title>
        <authorList>
            <person name="Oxley P.R."/>
            <person name="Ji L."/>
            <person name="Fetter-Pruneda I."/>
            <person name="McKenzie S.K."/>
            <person name="Li C."/>
            <person name="Hu H."/>
            <person name="Zhang G."/>
            <person name="Kronauer D.J."/>
        </authorList>
    </citation>
    <scope>NUCLEOTIDE SEQUENCE [LARGE SCALE GENOMIC DNA]</scope>
</reference>
<evidence type="ECO:0000313" key="1">
    <source>
        <dbReference type="EMBL" id="EZA55208.1"/>
    </source>
</evidence>
<dbReference type="PANTHER" id="PTHR45913:SF5">
    <property type="entry name" value="GENERAL TRANSCRIPTION FACTOR II-I REPEAT DOMAIN-CONTAINING PROTEIN 2A-LIKE PROTEIN"/>
    <property type="match status" value="1"/>
</dbReference>
<dbReference type="AlphaFoldDB" id="A0A026WGZ2"/>
<dbReference type="SUPFAM" id="SSF53098">
    <property type="entry name" value="Ribonuclease H-like"/>
    <property type="match status" value="1"/>
</dbReference>
<protein>
    <submittedName>
        <fullName evidence="1">General transcription factor II-I repeat domain-containing protein 2B</fullName>
    </submittedName>
</protein>
<dbReference type="PANTHER" id="PTHR45913">
    <property type="entry name" value="EPM2A-INTERACTING PROTEIN 1"/>
    <property type="match status" value="1"/>
</dbReference>
<proteinExistence type="predicted"/>
<feature type="non-terminal residue" evidence="1">
    <location>
        <position position="1"/>
    </location>
</feature>
<dbReference type="InterPro" id="IPR012337">
    <property type="entry name" value="RNaseH-like_sf"/>
</dbReference>
<keyword evidence="2" id="KW-1185">Reference proteome</keyword>
<organism evidence="1 2">
    <name type="scientific">Ooceraea biroi</name>
    <name type="common">Clonal raider ant</name>
    <name type="synonym">Cerapachys biroi</name>
    <dbReference type="NCBI Taxonomy" id="2015173"/>
    <lineage>
        <taxon>Eukaryota</taxon>
        <taxon>Metazoa</taxon>
        <taxon>Ecdysozoa</taxon>
        <taxon>Arthropoda</taxon>
        <taxon>Hexapoda</taxon>
        <taxon>Insecta</taxon>
        <taxon>Pterygota</taxon>
        <taxon>Neoptera</taxon>
        <taxon>Endopterygota</taxon>
        <taxon>Hymenoptera</taxon>
        <taxon>Apocrita</taxon>
        <taxon>Aculeata</taxon>
        <taxon>Formicoidea</taxon>
        <taxon>Formicidae</taxon>
        <taxon>Dorylinae</taxon>
        <taxon>Ooceraea</taxon>
    </lineage>
</organism>
<sequence length="476" mass="54787">SELNKPALYASYKIAHLIARESRPFTIGPFGKQCLEIAAEAIDPDNVNKFKSISLSPRTVIRRIEKLSEDLEQQLSLKAKNFIAFSLALDESTDIVDTAQLAIFIRGVDSNLSITEELLNIMPLKHTTTGEDILHSVEEAVANINLSWDKLASVATDDAAVMVGCYTGFVGCLKSKLIAQSKQKIYSIHCIIHQEALCAKSLKYDEVMKIVIKVVNFIRTTGLNHRQFREFLSSLESDYTDIPYFCETRWLSRGKTLERFFRLREEIIIFLEMKDKCISELSQPSLIADLAFLTDITGHLNTLNYSLQGKDKLIVHMFDQIQSFKMKLNLWINQFQSRQLLHFPNLLSVAMHIADKQYDKYINSLQLLHDEFDYRFREIHLLELDLLIFMTPFTVDINIVPADIQLELIDLKCDTALKNRFHTTTDIVQFYSYVSQERFPRIHARAAKIMSIFGSTYSCEQLFSVMKLNKSRLRDI</sequence>
<evidence type="ECO:0000313" key="2">
    <source>
        <dbReference type="Proteomes" id="UP000053097"/>
    </source>
</evidence>
<name>A0A026WGZ2_OOCBI</name>
<dbReference type="Proteomes" id="UP000053097">
    <property type="component" value="Unassembled WGS sequence"/>
</dbReference>